<dbReference type="InterPro" id="IPR036680">
    <property type="entry name" value="SPOR-like_sf"/>
</dbReference>
<evidence type="ECO:0000313" key="4">
    <source>
        <dbReference type="EMBL" id="BDD00348.1"/>
    </source>
</evidence>
<dbReference type="Pfam" id="PF05036">
    <property type="entry name" value="SPOR"/>
    <property type="match status" value="1"/>
</dbReference>
<dbReference type="PROSITE" id="PS51257">
    <property type="entry name" value="PROKAR_LIPOPROTEIN"/>
    <property type="match status" value="1"/>
</dbReference>
<name>A0ABM7VH88_9BACT</name>
<keyword evidence="5" id="KW-1185">Reference proteome</keyword>
<gene>
    <name evidence="4" type="ORF">PEPS_26280</name>
</gene>
<dbReference type="EMBL" id="AP025292">
    <property type="protein sequence ID" value="BDD00348.1"/>
    <property type="molecule type" value="Genomic_DNA"/>
</dbReference>
<feature type="compositionally biased region" description="Basic and acidic residues" evidence="1">
    <location>
        <begin position="50"/>
        <end position="65"/>
    </location>
</feature>
<evidence type="ECO:0000259" key="3">
    <source>
        <dbReference type="PROSITE" id="PS51724"/>
    </source>
</evidence>
<proteinExistence type="predicted"/>
<evidence type="ECO:0000256" key="2">
    <source>
        <dbReference type="SAM" id="SignalP"/>
    </source>
</evidence>
<feature type="domain" description="SPOR" evidence="3">
    <location>
        <begin position="89"/>
        <end position="169"/>
    </location>
</feature>
<sequence length="180" mass="20302">MKNIYVLFGMFLLATACSPKVAKTTTTNYQEDISTNREDFVQLKAQQEAKQAEQQKENQLTKEQDFSESSAITTGVDEQLQDFAAANAGSYATKYTIQVYSGTSRDRANEIKSEVYELLPEAKPKVTYVQPTYRVRIGEYYSRVDAYGLYKKAKSNFGRAIIIPFKVKLGDQSPAETTQD</sequence>
<feature type="chain" id="PRO_5045310845" description="SPOR domain-containing protein" evidence="2">
    <location>
        <begin position="23"/>
        <end position="180"/>
    </location>
</feature>
<dbReference type="Gene3D" id="3.30.70.1070">
    <property type="entry name" value="Sporulation related repeat"/>
    <property type="match status" value="1"/>
</dbReference>
<evidence type="ECO:0000313" key="5">
    <source>
        <dbReference type="Proteomes" id="UP001354989"/>
    </source>
</evidence>
<dbReference type="InterPro" id="IPR007730">
    <property type="entry name" value="SPOR-like_dom"/>
</dbReference>
<protein>
    <recommendedName>
        <fullName evidence="3">SPOR domain-containing protein</fullName>
    </recommendedName>
</protein>
<dbReference type="RefSeq" id="WP_338397277.1">
    <property type="nucleotide sequence ID" value="NZ_AP025292.1"/>
</dbReference>
<reference evidence="4 5" key="1">
    <citation type="submission" date="2021-12" db="EMBL/GenBank/DDBJ databases">
        <title>Genome sequencing of bacteria with rrn-lacking chromosome and rrn-plasmid.</title>
        <authorList>
            <person name="Anda M."/>
            <person name="Iwasaki W."/>
        </authorList>
    </citation>
    <scope>NUCLEOTIDE SEQUENCE [LARGE SCALE GENOMIC DNA]</scope>
    <source>
        <strain evidence="4 5">NBRC 101262</strain>
    </source>
</reference>
<keyword evidence="2" id="KW-0732">Signal</keyword>
<feature type="signal peptide" evidence="2">
    <location>
        <begin position="1"/>
        <end position="22"/>
    </location>
</feature>
<accession>A0ABM7VH88</accession>
<feature type="region of interest" description="Disordered" evidence="1">
    <location>
        <begin position="47"/>
        <end position="68"/>
    </location>
</feature>
<dbReference type="Proteomes" id="UP001354989">
    <property type="component" value="Chromosome"/>
</dbReference>
<evidence type="ECO:0000256" key="1">
    <source>
        <dbReference type="SAM" id="MobiDB-lite"/>
    </source>
</evidence>
<dbReference type="PROSITE" id="PS51724">
    <property type="entry name" value="SPOR"/>
    <property type="match status" value="1"/>
</dbReference>
<dbReference type="SUPFAM" id="SSF110997">
    <property type="entry name" value="Sporulation related repeat"/>
    <property type="match status" value="1"/>
</dbReference>
<organism evidence="4 5">
    <name type="scientific">Persicobacter psychrovividus</name>
    <dbReference type="NCBI Taxonomy" id="387638"/>
    <lineage>
        <taxon>Bacteria</taxon>
        <taxon>Pseudomonadati</taxon>
        <taxon>Bacteroidota</taxon>
        <taxon>Cytophagia</taxon>
        <taxon>Cytophagales</taxon>
        <taxon>Persicobacteraceae</taxon>
        <taxon>Persicobacter</taxon>
    </lineage>
</organism>